<dbReference type="Pfam" id="PF09362">
    <property type="entry name" value="DUF1996"/>
    <property type="match status" value="1"/>
</dbReference>
<reference evidence="3" key="1">
    <citation type="journal article" date="2020" name="Stud. Mycol.">
        <title>101 Dothideomycetes genomes: a test case for predicting lifestyles and emergence of pathogens.</title>
        <authorList>
            <person name="Haridas S."/>
            <person name="Albert R."/>
            <person name="Binder M."/>
            <person name="Bloem J."/>
            <person name="Labutti K."/>
            <person name="Salamov A."/>
            <person name="Andreopoulos B."/>
            <person name="Baker S."/>
            <person name="Barry K."/>
            <person name="Bills G."/>
            <person name="Bluhm B."/>
            <person name="Cannon C."/>
            <person name="Castanera R."/>
            <person name="Culley D."/>
            <person name="Daum C."/>
            <person name="Ezra D."/>
            <person name="Gonzalez J."/>
            <person name="Henrissat B."/>
            <person name="Kuo A."/>
            <person name="Liang C."/>
            <person name="Lipzen A."/>
            <person name="Lutzoni F."/>
            <person name="Magnuson J."/>
            <person name="Mondo S."/>
            <person name="Nolan M."/>
            <person name="Ohm R."/>
            <person name="Pangilinan J."/>
            <person name="Park H.-J."/>
            <person name="Ramirez L."/>
            <person name="Alfaro M."/>
            <person name="Sun H."/>
            <person name="Tritt A."/>
            <person name="Yoshinaga Y."/>
            <person name="Zwiers L.-H."/>
            <person name="Turgeon B."/>
            <person name="Goodwin S."/>
            <person name="Spatafora J."/>
            <person name="Crous P."/>
            <person name="Grigoriev I."/>
        </authorList>
    </citation>
    <scope>NUCLEOTIDE SEQUENCE</scope>
    <source>
        <strain evidence="3">CBS 121410</strain>
    </source>
</reference>
<protein>
    <submittedName>
        <fullName evidence="3">WSC-domain-containing protein</fullName>
    </submittedName>
</protein>
<dbReference type="EMBL" id="ML978739">
    <property type="protein sequence ID" value="KAF2084619.1"/>
    <property type="molecule type" value="Genomic_DNA"/>
</dbReference>
<dbReference type="PROSITE" id="PS51212">
    <property type="entry name" value="WSC"/>
    <property type="match status" value="1"/>
</dbReference>
<evidence type="ECO:0000259" key="2">
    <source>
        <dbReference type="PROSITE" id="PS51212"/>
    </source>
</evidence>
<dbReference type="PANTHER" id="PTHR43662:SF3">
    <property type="entry name" value="DOMAIN PROTEIN, PUTATIVE (AFU_ORTHOLOGUE AFUA_6G11970)-RELATED"/>
    <property type="match status" value="1"/>
</dbReference>
<dbReference type="OrthoDB" id="74764at2759"/>
<dbReference type="PANTHER" id="PTHR43662">
    <property type="match status" value="1"/>
</dbReference>
<keyword evidence="4" id="KW-1185">Reference proteome</keyword>
<dbReference type="InterPro" id="IPR002889">
    <property type="entry name" value="WSC_carb-bd"/>
</dbReference>
<gene>
    <name evidence="3" type="ORF">K490DRAFT_68553</name>
</gene>
<evidence type="ECO:0000313" key="3">
    <source>
        <dbReference type="EMBL" id="KAF2084619.1"/>
    </source>
</evidence>
<comment type="caution">
    <text evidence="3">The sequence shown here is derived from an EMBL/GenBank/DDBJ whole genome shotgun (WGS) entry which is preliminary data.</text>
</comment>
<dbReference type="Pfam" id="PF01822">
    <property type="entry name" value="WSC"/>
    <property type="match status" value="1"/>
</dbReference>
<name>A0A9P4HRH1_9PEZI</name>
<feature type="signal peptide" evidence="1">
    <location>
        <begin position="1"/>
        <end position="20"/>
    </location>
</feature>
<dbReference type="SMART" id="SM00321">
    <property type="entry name" value="WSC"/>
    <property type="match status" value="1"/>
</dbReference>
<dbReference type="InterPro" id="IPR018535">
    <property type="entry name" value="DUF1996"/>
</dbReference>
<accession>A0A9P4HRH1</accession>
<organism evidence="3 4">
    <name type="scientific">Saccharata proteae CBS 121410</name>
    <dbReference type="NCBI Taxonomy" id="1314787"/>
    <lineage>
        <taxon>Eukaryota</taxon>
        <taxon>Fungi</taxon>
        <taxon>Dikarya</taxon>
        <taxon>Ascomycota</taxon>
        <taxon>Pezizomycotina</taxon>
        <taxon>Dothideomycetes</taxon>
        <taxon>Dothideomycetes incertae sedis</taxon>
        <taxon>Botryosphaeriales</taxon>
        <taxon>Saccharataceae</taxon>
        <taxon>Saccharata</taxon>
    </lineage>
</organism>
<feature type="chain" id="PRO_5040283537" evidence="1">
    <location>
        <begin position="21"/>
        <end position="464"/>
    </location>
</feature>
<evidence type="ECO:0000313" key="4">
    <source>
        <dbReference type="Proteomes" id="UP000799776"/>
    </source>
</evidence>
<evidence type="ECO:0000256" key="1">
    <source>
        <dbReference type="SAM" id="SignalP"/>
    </source>
</evidence>
<dbReference type="Proteomes" id="UP000799776">
    <property type="component" value="Unassembled WGS sequence"/>
</dbReference>
<sequence length="464" mass="50736">MHSSPLSFGIVATLAGTASAFWRMSCPGDVLNERADPIVSPGQVSSHVHRIAGGNGFNFSMDYEDTQASICSSCTVKEDLSNYWTPKFYFHAKNGSYIDVPNAGLFVYYEQRYSAGETTLQAFPEGFRMVAGDPFKRNYTGDLAAQAIQFACLDYNDATPQTNNLPNKNCPDGLRAQVYFPSCWDGVNLDSPDHKSHMSYPINNTFDNGNCPPSHPVRLISLFYEFLYSVNDFADQWYGDSQPFVFANGDPTGYGFHGDFINGWNVTVLQKAIETCTDSTGGVIEDTCLVLTQFTADECKACQLAPRINETVTGTLEKLPGCNELTYGPEPATPQSCDDTATIGSSKKYYTDVTSDGWAYVGCGSDDYFNRTFAALNTYSADNMTIAFCVEYCESNGYTWAGTEYSSQCYCDNNAPPADRAPVPGLIGECDMMCTGDETQYCGGSNAISIYQKCGSDSCYNAAE</sequence>
<proteinExistence type="predicted"/>
<keyword evidence="1" id="KW-0732">Signal</keyword>
<dbReference type="AlphaFoldDB" id="A0A9P4HRH1"/>
<feature type="domain" description="WSC" evidence="2">
    <location>
        <begin position="357"/>
        <end position="454"/>
    </location>
</feature>